<dbReference type="Gene3D" id="6.20.50.20">
    <property type="match status" value="1"/>
</dbReference>
<reference evidence="6" key="1">
    <citation type="journal article" date="2011" name="Genome Biol.">
        <title>Comparative genomics of the social amoebae Dictyostelium discoideum and Dictyostelium purpureum.</title>
        <authorList>
            <consortium name="US DOE Joint Genome Institute (JGI-PGF)"/>
            <person name="Sucgang R."/>
            <person name="Kuo A."/>
            <person name="Tian X."/>
            <person name="Salerno W."/>
            <person name="Parikh A."/>
            <person name="Feasley C.L."/>
            <person name="Dalin E."/>
            <person name="Tu H."/>
            <person name="Huang E."/>
            <person name="Barry K."/>
            <person name="Lindquist E."/>
            <person name="Shapiro H."/>
            <person name="Bruce D."/>
            <person name="Schmutz J."/>
            <person name="Salamov A."/>
            <person name="Fey P."/>
            <person name="Gaudet P."/>
            <person name="Anjard C."/>
            <person name="Babu M.M."/>
            <person name="Basu S."/>
            <person name="Bushmanova Y."/>
            <person name="van der Wel H."/>
            <person name="Katoh-Kurasawa M."/>
            <person name="Dinh C."/>
            <person name="Coutinho P.M."/>
            <person name="Saito T."/>
            <person name="Elias M."/>
            <person name="Schaap P."/>
            <person name="Kay R.R."/>
            <person name="Henrissat B."/>
            <person name="Eichinger L."/>
            <person name="Rivero F."/>
            <person name="Putnam N.H."/>
            <person name="West C.M."/>
            <person name="Loomis W.F."/>
            <person name="Chisholm R.L."/>
            <person name="Shaulsky G."/>
            <person name="Strassmann J.E."/>
            <person name="Queller D.C."/>
            <person name="Kuspa A."/>
            <person name="Grigoriev I.V."/>
        </authorList>
    </citation>
    <scope>NUCLEOTIDE SEQUENCE [LARGE SCALE GENOMIC DNA]</scope>
    <source>
        <strain evidence="6">QSDP1</strain>
    </source>
</reference>
<dbReference type="STRING" id="5786.F1A1E2"/>
<evidence type="ECO:0000256" key="3">
    <source>
        <dbReference type="ARBA" id="ARBA00022833"/>
    </source>
</evidence>
<organism evidence="5 6">
    <name type="scientific">Dictyostelium purpureum</name>
    <name type="common">Slime mold</name>
    <dbReference type="NCBI Taxonomy" id="5786"/>
    <lineage>
        <taxon>Eukaryota</taxon>
        <taxon>Amoebozoa</taxon>
        <taxon>Evosea</taxon>
        <taxon>Eumycetozoa</taxon>
        <taxon>Dictyostelia</taxon>
        <taxon>Dictyosteliales</taxon>
        <taxon>Dictyosteliaceae</taxon>
        <taxon>Dictyostelium</taxon>
    </lineage>
</organism>
<dbReference type="GO" id="GO:0008033">
    <property type="term" value="P:tRNA processing"/>
    <property type="evidence" value="ECO:0007669"/>
    <property type="project" value="UniProtKB-KW"/>
</dbReference>
<dbReference type="eggNOG" id="KOG4394">
    <property type="taxonomic scope" value="Eukaryota"/>
</dbReference>
<keyword evidence="6" id="KW-1185">Reference proteome</keyword>
<feature type="non-terminal residue" evidence="5">
    <location>
        <position position="69"/>
    </location>
</feature>
<gene>
    <name evidence="5" type="ORF">DICPUDRAFT_12115</name>
</gene>
<evidence type="ECO:0000256" key="1">
    <source>
        <dbReference type="ARBA" id="ARBA00022694"/>
    </source>
</evidence>
<keyword evidence="2" id="KW-0479">Metal-binding</keyword>
<dbReference type="EMBL" id="GL871370">
    <property type="protein sequence ID" value="EGC29983.1"/>
    <property type="molecule type" value="Genomic_DNA"/>
</dbReference>
<dbReference type="Pfam" id="PF04032">
    <property type="entry name" value="Rpr2"/>
    <property type="match status" value="1"/>
</dbReference>
<dbReference type="InterPro" id="IPR007175">
    <property type="entry name" value="Rpr2/Snm1/Rpp21"/>
</dbReference>
<dbReference type="GeneID" id="10511402"/>
<dbReference type="RefSeq" id="XP_003293486.1">
    <property type="nucleotide sequence ID" value="XM_003293438.1"/>
</dbReference>
<sequence length="69" mass="7870">DSFKRINYLYQASNLMLNGTNNQPLSNFYSRVLKKVSQKQVIQISPSIKRTICKKCSLLLVPGHTSTVR</sequence>
<dbReference type="GO" id="GO:0046872">
    <property type="term" value="F:metal ion binding"/>
    <property type="evidence" value="ECO:0007669"/>
    <property type="project" value="UniProtKB-KW"/>
</dbReference>
<evidence type="ECO:0000256" key="4">
    <source>
        <dbReference type="ARBA" id="ARBA00038402"/>
    </source>
</evidence>
<dbReference type="PANTHER" id="PTHR14742">
    <property type="entry name" value="RIBONUCLEASE P SUBUNIT P21"/>
    <property type="match status" value="1"/>
</dbReference>
<dbReference type="KEGG" id="dpp:DICPUDRAFT_12115"/>
<evidence type="ECO:0000313" key="5">
    <source>
        <dbReference type="EMBL" id="EGC29983.1"/>
    </source>
</evidence>
<dbReference type="AlphaFoldDB" id="F1A1E2"/>
<dbReference type="PANTHER" id="PTHR14742:SF0">
    <property type="entry name" value="RIBONUCLEASE P PROTEIN SUBUNIT P21"/>
    <property type="match status" value="1"/>
</dbReference>
<protein>
    <submittedName>
        <fullName evidence="5">Uncharacterized protein</fullName>
    </submittedName>
</protein>
<keyword evidence="1" id="KW-0819">tRNA processing</keyword>
<dbReference type="GO" id="GO:1990904">
    <property type="term" value="C:ribonucleoprotein complex"/>
    <property type="evidence" value="ECO:0007669"/>
    <property type="project" value="UniProtKB-ARBA"/>
</dbReference>
<evidence type="ECO:0000256" key="2">
    <source>
        <dbReference type="ARBA" id="ARBA00022723"/>
    </source>
</evidence>
<feature type="non-terminal residue" evidence="5">
    <location>
        <position position="1"/>
    </location>
</feature>
<proteinExistence type="inferred from homology"/>
<keyword evidence="3" id="KW-0862">Zinc</keyword>
<comment type="similarity">
    <text evidence="4">Belongs to the eukaryotic/archaeal RNase P protein component 4 family.</text>
</comment>
<dbReference type="Proteomes" id="UP000001064">
    <property type="component" value="Unassembled WGS sequence"/>
</dbReference>
<dbReference type="GO" id="GO:1902555">
    <property type="term" value="C:endoribonuclease complex"/>
    <property type="evidence" value="ECO:0007669"/>
    <property type="project" value="UniProtKB-ARBA"/>
</dbReference>
<dbReference type="InParanoid" id="F1A1E2"/>
<accession>F1A1E2</accession>
<evidence type="ECO:0000313" key="6">
    <source>
        <dbReference type="Proteomes" id="UP000001064"/>
    </source>
</evidence>
<dbReference type="VEuPathDB" id="AmoebaDB:DICPUDRAFT_12115"/>
<dbReference type="OrthoDB" id="128536at2759"/>
<name>F1A1E2_DICPU</name>